<dbReference type="CDD" id="cd02553">
    <property type="entry name" value="PseudoU_synth_RsuA"/>
    <property type="match status" value="1"/>
</dbReference>
<dbReference type="NCBIfam" id="TIGR00093">
    <property type="entry name" value="pseudouridine synthase"/>
    <property type="match status" value="1"/>
</dbReference>
<dbReference type="PROSITE" id="PS01149">
    <property type="entry name" value="PSI_RSU"/>
    <property type="match status" value="1"/>
</dbReference>
<dbReference type="GO" id="GO:0005829">
    <property type="term" value="C:cytosol"/>
    <property type="evidence" value="ECO:0007669"/>
    <property type="project" value="UniProtKB-ARBA"/>
</dbReference>
<dbReference type="EC" id="5.4.99.-" evidence="5"/>
<feature type="domain" description="RNA-binding S4" evidence="6">
    <location>
        <begin position="4"/>
        <end position="64"/>
    </location>
</feature>
<dbReference type="InterPro" id="IPR050343">
    <property type="entry name" value="RsuA_PseudoU_synthase"/>
</dbReference>
<dbReference type="SUPFAM" id="SSF55174">
    <property type="entry name" value="Alpha-L RNA-binding motif"/>
    <property type="match status" value="1"/>
</dbReference>
<evidence type="ECO:0000256" key="1">
    <source>
        <dbReference type="ARBA" id="ARBA00008348"/>
    </source>
</evidence>
<dbReference type="InterPro" id="IPR020094">
    <property type="entry name" value="TruA/RsuA/RluB/E/F_N"/>
</dbReference>
<evidence type="ECO:0000256" key="3">
    <source>
        <dbReference type="ARBA" id="ARBA00023235"/>
    </source>
</evidence>
<protein>
    <recommendedName>
        <fullName evidence="5">Pseudouridine synthase</fullName>
        <ecNumber evidence="5">5.4.99.-</ecNumber>
    </recommendedName>
</protein>
<comment type="caution">
    <text evidence="7">The sequence shown here is derived from an EMBL/GenBank/DDBJ whole genome shotgun (WGS) entry which is preliminary data.</text>
</comment>
<dbReference type="PANTHER" id="PTHR47683:SF4">
    <property type="entry name" value="PSEUDOURIDINE SYNTHASE"/>
    <property type="match status" value="1"/>
</dbReference>
<dbReference type="InterPro" id="IPR036986">
    <property type="entry name" value="S4_RNA-bd_sf"/>
</dbReference>
<dbReference type="InterPro" id="IPR018496">
    <property type="entry name" value="PsdUridine_synth_RsuA/RluB_CS"/>
</dbReference>
<dbReference type="Proteomes" id="UP000886889">
    <property type="component" value="Unassembled WGS sequence"/>
</dbReference>
<dbReference type="Pfam" id="PF01479">
    <property type="entry name" value="S4"/>
    <property type="match status" value="1"/>
</dbReference>
<evidence type="ECO:0000256" key="5">
    <source>
        <dbReference type="RuleBase" id="RU003887"/>
    </source>
</evidence>
<reference evidence="7" key="1">
    <citation type="submission" date="2020-10" db="EMBL/GenBank/DDBJ databases">
        <authorList>
            <person name="Gilroy R."/>
        </authorList>
    </citation>
    <scope>NUCLEOTIDE SEQUENCE</scope>
    <source>
        <strain evidence="7">ChiBcec6-7307</strain>
    </source>
</reference>
<dbReference type="SMART" id="SM00363">
    <property type="entry name" value="S4"/>
    <property type="match status" value="1"/>
</dbReference>
<comment type="similarity">
    <text evidence="1 5">Belongs to the pseudouridine synthase RsuA family.</text>
</comment>
<keyword evidence="3 5" id="KW-0413">Isomerase</keyword>
<keyword evidence="2 4" id="KW-0694">RNA-binding</keyword>
<dbReference type="CDD" id="cd00165">
    <property type="entry name" value="S4"/>
    <property type="match status" value="1"/>
</dbReference>
<dbReference type="GO" id="GO:0003723">
    <property type="term" value="F:RNA binding"/>
    <property type="evidence" value="ECO:0007669"/>
    <property type="project" value="UniProtKB-KW"/>
</dbReference>
<proteinExistence type="inferred from homology"/>
<dbReference type="GO" id="GO:0120159">
    <property type="term" value="F:rRNA pseudouridine synthase activity"/>
    <property type="evidence" value="ECO:0007669"/>
    <property type="project" value="UniProtKB-ARBA"/>
</dbReference>
<dbReference type="PANTHER" id="PTHR47683">
    <property type="entry name" value="PSEUDOURIDINE SYNTHASE FAMILY PROTEIN-RELATED"/>
    <property type="match status" value="1"/>
</dbReference>
<dbReference type="Gene3D" id="3.10.290.10">
    <property type="entry name" value="RNA-binding S4 domain"/>
    <property type="match status" value="1"/>
</dbReference>
<dbReference type="InterPro" id="IPR006145">
    <property type="entry name" value="PsdUridine_synth_RsuA/RluA"/>
</dbReference>
<dbReference type="Gene3D" id="3.30.70.1560">
    <property type="entry name" value="Alpha-L RNA-binding motif"/>
    <property type="match status" value="1"/>
</dbReference>
<dbReference type="Pfam" id="PF00849">
    <property type="entry name" value="PseudoU_synth_2"/>
    <property type="match status" value="1"/>
</dbReference>
<accession>A0A9D1P0V1</accession>
<organism evidence="7 8">
    <name type="scientific">Candidatus Merdiplasma excrementigallinarum</name>
    <dbReference type="NCBI Taxonomy" id="2840864"/>
    <lineage>
        <taxon>Bacteria</taxon>
        <taxon>Bacillati</taxon>
        <taxon>Bacillota</taxon>
        <taxon>Clostridia</taxon>
        <taxon>Lachnospirales</taxon>
        <taxon>Lachnospiraceae</taxon>
        <taxon>Lachnospiraceae incertae sedis</taxon>
        <taxon>Candidatus Merdiplasma</taxon>
    </lineage>
</organism>
<evidence type="ECO:0000313" key="7">
    <source>
        <dbReference type="EMBL" id="HIV23513.1"/>
    </source>
</evidence>
<sequence length="246" mass="27754">MSQVRLDRFLANAGLGTRSQVKELLRAGLVEVNGARAKRPEEKIDPDRDRIFCRGEEIIREESVCYMLNKPAGFLSATEDRYQPVVLDLLEEKERKGLFPVGRLDIDTEGLLLLTNDGALAHGLLSPRHHVDKTYRARVAGLVNEEDCRLFAGGLDIGEKKRTMPAFLRVLSVTEGETGPISETEITIQEGKFHQVKRMFAAVGKQVIYLKRTAMGGLLLDETLQKGEYRKLTREETERLRQYAGK</sequence>
<gene>
    <name evidence="7" type="ORF">IAC80_06195</name>
</gene>
<reference evidence="7" key="2">
    <citation type="journal article" date="2021" name="PeerJ">
        <title>Extensive microbial diversity within the chicken gut microbiome revealed by metagenomics and culture.</title>
        <authorList>
            <person name="Gilroy R."/>
            <person name="Ravi A."/>
            <person name="Getino M."/>
            <person name="Pursley I."/>
            <person name="Horton D.L."/>
            <person name="Alikhan N.F."/>
            <person name="Baker D."/>
            <person name="Gharbi K."/>
            <person name="Hall N."/>
            <person name="Watson M."/>
            <person name="Adriaenssens E.M."/>
            <person name="Foster-Nyarko E."/>
            <person name="Jarju S."/>
            <person name="Secka A."/>
            <person name="Antonio M."/>
            <person name="Oren A."/>
            <person name="Chaudhuri R.R."/>
            <person name="La Ragione R."/>
            <person name="Hildebrand F."/>
            <person name="Pallen M.J."/>
        </authorList>
    </citation>
    <scope>NUCLEOTIDE SEQUENCE</scope>
    <source>
        <strain evidence="7">ChiBcec6-7307</strain>
    </source>
</reference>
<dbReference type="GO" id="GO:0000455">
    <property type="term" value="P:enzyme-directed rRNA pseudouridine synthesis"/>
    <property type="evidence" value="ECO:0007669"/>
    <property type="project" value="UniProtKB-ARBA"/>
</dbReference>
<dbReference type="Gene3D" id="3.30.70.580">
    <property type="entry name" value="Pseudouridine synthase I, catalytic domain, N-terminal subdomain"/>
    <property type="match status" value="1"/>
</dbReference>
<dbReference type="AlphaFoldDB" id="A0A9D1P0V1"/>
<dbReference type="EMBL" id="DVOS01000054">
    <property type="protein sequence ID" value="HIV23513.1"/>
    <property type="molecule type" value="Genomic_DNA"/>
</dbReference>
<dbReference type="InterPro" id="IPR002942">
    <property type="entry name" value="S4_RNA-bd"/>
</dbReference>
<dbReference type="InterPro" id="IPR042092">
    <property type="entry name" value="PsdUridine_s_RsuA/RluB/E/F_cat"/>
</dbReference>
<evidence type="ECO:0000259" key="6">
    <source>
        <dbReference type="SMART" id="SM00363"/>
    </source>
</evidence>
<dbReference type="InterPro" id="IPR020103">
    <property type="entry name" value="PsdUridine_synth_cat_dom_sf"/>
</dbReference>
<dbReference type="InterPro" id="IPR000748">
    <property type="entry name" value="PsdUridine_synth_RsuA/RluB/E/F"/>
</dbReference>
<dbReference type="PROSITE" id="PS50889">
    <property type="entry name" value="S4"/>
    <property type="match status" value="1"/>
</dbReference>
<name>A0A9D1P0V1_9FIRM</name>
<evidence type="ECO:0000313" key="8">
    <source>
        <dbReference type="Proteomes" id="UP000886889"/>
    </source>
</evidence>
<dbReference type="SUPFAM" id="SSF55120">
    <property type="entry name" value="Pseudouridine synthase"/>
    <property type="match status" value="1"/>
</dbReference>
<dbReference type="FunFam" id="3.30.70.1560:FF:000001">
    <property type="entry name" value="Pseudouridine synthase"/>
    <property type="match status" value="1"/>
</dbReference>
<evidence type="ECO:0000256" key="4">
    <source>
        <dbReference type="PROSITE-ProRule" id="PRU00182"/>
    </source>
</evidence>
<evidence type="ECO:0000256" key="2">
    <source>
        <dbReference type="ARBA" id="ARBA00022884"/>
    </source>
</evidence>